<dbReference type="GO" id="GO:0071949">
    <property type="term" value="F:FAD binding"/>
    <property type="evidence" value="ECO:0007669"/>
    <property type="project" value="TreeGrafter"/>
</dbReference>
<dbReference type="EMBL" id="ATSX01000006">
    <property type="protein sequence ID" value="EUK17460.1"/>
    <property type="molecule type" value="Genomic_DNA"/>
</dbReference>
<feature type="binding site" evidence="8">
    <location>
        <position position="222"/>
    </location>
    <ligand>
        <name>FAD</name>
        <dbReference type="ChEBI" id="CHEBI:57692"/>
    </ligand>
</feature>
<dbReference type="PRINTS" id="PR00147">
    <property type="entry name" value="DNAPHOTLYASE"/>
</dbReference>
<dbReference type="PANTHER" id="PTHR11455">
    <property type="entry name" value="CRYPTOCHROME"/>
    <property type="match status" value="1"/>
</dbReference>
<dbReference type="EC" id="4.1.99.3" evidence="2"/>
<evidence type="ECO:0000256" key="4">
    <source>
        <dbReference type="ARBA" id="ARBA00022630"/>
    </source>
</evidence>
<accession>W7DRD5</accession>
<dbReference type="PANTHER" id="PTHR11455:SF9">
    <property type="entry name" value="CRYPTOCHROME CIRCADIAN CLOCK 5 ISOFORM X1"/>
    <property type="match status" value="1"/>
</dbReference>
<comment type="catalytic activity">
    <reaction evidence="7">
        <text>cyclobutadipyrimidine (in DNA) = 2 pyrimidine residues (in DNA).</text>
        <dbReference type="EC" id="4.1.99.3"/>
    </reaction>
</comment>
<comment type="cofactor">
    <cofactor evidence="8">
        <name>FAD</name>
        <dbReference type="ChEBI" id="CHEBI:57692"/>
    </cofactor>
    <text evidence="8">Binds 1 FAD per subunit.</text>
</comment>
<dbReference type="Gene3D" id="1.10.579.10">
    <property type="entry name" value="DNA Cyclobutane Dipyrimidine Photolyase, subunit A, domain 3"/>
    <property type="match status" value="1"/>
</dbReference>
<dbReference type="InterPro" id="IPR036134">
    <property type="entry name" value="Crypto/Photolyase_FAD-like_sf"/>
</dbReference>
<dbReference type="InterPro" id="IPR006050">
    <property type="entry name" value="DNA_photolyase_N"/>
</dbReference>
<dbReference type="AlphaFoldDB" id="W7DRD5"/>
<feature type="binding site" evidence="8">
    <location>
        <begin position="374"/>
        <end position="376"/>
    </location>
    <ligand>
        <name>FAD</name>
        <dbReference type="ChEBI" id="CHEBI:57692"/>
    </ligand>
</feature>
<comment type="similarity">
    <text evidence="10">Belongs to the DNA photolyase family.</text>
</comment>
<dbReference type="SUPFAM" id="SSF52425">
    <property type="entry name" value="Cryptochrome/photolyase, N-terminal domain"/>
    <property type="match status" value="1"/>
</dbReference>
<keyword evidence="4 8" id="KW-0285">Flavoprotein</keyword>
<organism evidence="12 13">
    <name type="scientific">Commensalibacter papalotli</name>
    <name type="common">ex Servin-Garciduenas et al. 2014</name>
    <dbReference type="NCBI Taxonomy" id="1208583"/>
    <lineage>
        <taxon>Bacteria</taxon>
        <taxon>Pseudomonadati</taxon>
        <taxon>Pseudomonadota</taxon>
        <taxon>Alphaproteobacteria</taxon>
        <taxon>Acetobacterales</taxon>
        <taxon>Acetobacteraceae</taxon>
    </lineage>
</organism>
<evidence type="ECO:0000256" key="10">
    <source>
        <dbReference type="RuleBase" id="RU004182"/>
    </source>
</evidence>
<dbReference type="OrthoDB" id="9772484at2"/>
<dbReference type="PROSITE" id="PS00394">
    <property type="entry name" value="DNA_PHOTOLYASES_1_1"/>
    <property type="match status" value="1"/>
</dbReference>
<dbReference type="SUPFAM" id="SSF48173">
    <property type="entry name" value="Cryptochrome/photolyase FAD-binding domain"/>
    <property type="match status" value="1"/>
</dbReference>
<proteinExistence type="inferred from homology"/>
<dbReference type="Gene3D" id="3.40.50.620">
    <property type="entry name" value="HUPs"/>
    <property type="match status" value="1"/>
</dbReference>
<feature type="binding site" evidence="8">
    <location>
        <begin position="276"/>
        <end position="283"/>
    </location>
    <ligand>
        <name>FAD</name>
        <dbReference type="ChEBI" id="CHEBI:57692"/>
    </ligand>
</feature>
<protein>
    <recommendedName>
        <fullName evidence="3">Deoxyribodipyrimidine photo-lyase</fullName>
        <ecNumber evidence="2">4.1.99.3</ecNumber>
    </recommendedName>
</protein>
<evidence type="ECO:0000256" key="1">
    <source>
        <dbReference type="ARBA" id="ARBA00001932"/>
    </source>
</evidence>
<feature type="domain" description="Photolyase/cryptochrome alpha/beta" evidence="11">
    <location>
        <begin position="2"/>
        <end position="135"/>
    </location>
</feature>
<evidence type="ECO:0000313" key="12">
    <source>
        <dbReference type="EMBL" id="EUK17460.1"/>
    </source>
</evidence>
<evidence type="ECO:0000256" key="6">
    <source>
        <dbReference type="ARBA" id="ARBA00022991"/>
    </source>
</evidence>
<evidence type="ECO:0000256" key="3">
    <source>
        <dbReference type="ARBA" id="ARBA00014046"/>
    </source>
</evidence>
<keyword evidence="12" id="KW-0456">Lyase</keyword>
<dbReference type="GO" id="GO:0003677">
    <property type="term" value="F:DNA binding"/>
    <property type="evidence" value="ECO:0007669"/>
    <property type="project" value="TreeGrafter"/>
</dbReference>
<feature type="binding site" evidence="8">
    <location>
        <position position="273"/>
    </location>
    <ligand>
        <name>FAD</name>
        <dbReference type="ChEBI" id="CHEBI:57692"/>
    </ligand>
</feature>
<feature type="site" description="Electron transfer via tryptophanyl radical" evidence="9">
    <location>
        <position position="308"/>
    </location>
</feature>
<dbReference type="PATRIC" id="fig|1208583.4.peg.2012"/>
<evidence type="ECO:0000256" key="9">
    <source>
        <dbReference type="PIRSR" id="PIRSR602081-2"/>
    </source>
</evidence>
<dbReference type="InterPro" id="IPR014729">
    <property type="entry name" value="Rossmann-like_a/b/a_fold"/>
</dbReference>
<dbReference type="Gene3D" id="1.25.40.80">
    <property type="match status" value="1"/>
</dbReference>
<dbReference type="InterPro" id="IPR018394">
    <property type="entry name" value="DNA_photolyase_1_CS_C"/>
</dbReference>
<keyword evidence="5 8" id="KW-0274">FAD</keyword>
<reference evidence="12 13" key="1">
    <citation type="journal article" date="2014" name="Genome Announc.">
        <title>Draft Genome Sequence of Commensalibacter papalotli MX01, a Symbiont Identified from the Guts of Overwintering Monarch Butterflies.</title>
        <authorList>
            <person name="Servin-Garciduenas L.E."/>
            <person name="Sanchez-Quinto A."/>
            <person name="Martinez-Romero E."/>
        </authorList>
    </citation>
    <scope>NUCLEOTIDE SEQUENCE [LARGE SCALE GENOMIC DNA]</scope>
    <source>
        <strain evidence="13">MX-MONARCH01</strain>
    </source>
</reference>
<evidence type="ECO:0000256" key="2">
    <source>
        <dbReference type="ARBA" id="ARBA00013149"/>
    </source>
</evidence>
<dbReference type="STRING" id="1208583.COMX_09978"/>
<keyword evidence="6 10" id="KW-0157">Chromophore</keyword>
<gene>
    <name evidence="12" type="ORF">COMX_09978</name>
</gene>
<feature type="site" description="Electron transfer via tryptophanyl radical" evidence="9">
    <location>
        <position position="384"/>
    </location>
</feature>
<dbReference type="PROSITE" id="PS00691">
    <property type="entry name" value="DNA_PHOTOLYASES_1_2"/>
    <property type="match status" value="1"/>
</dbReference>
<evidence type="ECO:0000256" key="7">
    <source>
        <dbReference type="ARBA" id="ARBA00033999"/>
    </source>
</evidence>
<evidence type="ECO:0000313" key="13">
    <source>
        <dbReference type="Proteomes" id="UP000019250"/>
    </source>
</evidence>
<dbReference type="PROSITE" id="PS51645">
    <property type="entry name" value="PHR_CRY_ALPHA_BETA"/>
    <property type="match status" value="1"/>
</dbReference>
<evidence type="ECO:0000259" key="11">
    <source>
        <dbReference type="PROSITE" id="PS51645"/>
    </source>
</evidence>
<comment type="cofactor">
    <cofactor evidence="1">
        <name>(6R)-5,10-methylene-5,6,7,8-tetrahydrofolate</name>
        <dbReference type="ChEBI" id="CHEBI:15636"/>
    </cofactor>
</comment>
<dbReference type="NCBIfam" id="NF007955">
    <property type="entry name" value="PRK10674.1"/>
    <property type="match status" value="1"/>
</dbReference>
<dbReference type="RefSeq" id="WP_034340925.1">
    <property type="nucleotide sequence ID" value="NZ_ATSX01000006.1"/>
</dbReference>
<feature type="site" description="Electron transfer via tryptophanyl radical" evidence="9">
    <location>
        <position position="361"/>
    </location>
</feature>
<dbReference type="eggNOG" id="COG0415">
    <property type="taxonomic scope" value="Bacteria"/>
</dbReference>
<dbReference type="InterPro" id="IPR002081">
    <property type="entry name" value="Cryptochrome/DNA_photolyase_1"/>
</dbReference>
<evidence type="ECO:0000256" key="8">
    <source>
        <dbReference type="PIRSR" id="PIRSR602081-1"/>
    </source>
</evidence>
<keyword evidence="13" id="KW-1185">Reference proteome</keyword>
<dbReference type="Pfam" id="PF00875">
    <property type="entry name" value="DNA_photolyase"/>
    <property type="match status" value="1"/>
</dbReference>
<dbReference type="InterPro" id="IPR005101">
    <property type="entry name" value="Cryptochr/Photolyase_FAD-bd"/>
</dbReference>
<dbReference type="FunFam" id="1.10.579.10:FF:000003">
    <property type="entry name" value="Deoxyribodipyrimidine photo-lyase"/>
    <property type="match status" value="1"/>
</dbReference>
<dbReference type="Proteomes" id="UP000019250">
    <property type="component" value="Unassembled WGS sequence"/>
</dbReference>
<sequence length="473" mass="56074">MTTNLIWFRNDLRVTDNPALTNACKDQNATVIALYIATPEQWKMHHMSARQAYFIHVRLTELQKELAELNIQLLYQSCNNFTDSIDVIDNICQEYQINQLFYNRQYEFNEHKRDCLIKKKLKKSVKCIELDGNLFTIPLTIRNGKGEMYKVFTPFRNTFLDQFIQTDYHLYEQPEPRENQKIKSKKIPAFDYPTEKFEFFSPITKKALQRLEEFCAEKVEGYTEKRDIPSLDYTSQLSAYLALGVLSVRQCLHHLTQEYPRFWENQKSGAFSWFNELIWREFYQHLMVAHPRLCKHKPFIEWTDNIQWKNNKDHFEQWKAGNTGYPIIDAAMRQLNQTGWMHNRLRMITASFLVKDLLIDWRWGEQYFMSQLTDGDLAANNGGWQWAASTGTDSTPYFRIFNPTTQGQRFDPEGIFIKQWLPELKQVPTKLIHTPHQWAEKVGKPLNYPNPIIIHDIARKVTLEAFEKAKKTD</sequence>
<comment type="caution">
    <text evidence="12">The sequence shown here is derived from an EMBL/GenBank/DDBJ whole genome shotgun (WGS) entry which is preliminary data.</text>
</comment>
<feature type="binding site" evidence="8">
    <location>
        <begin position="234"/>
        <end position="238"/>
    </location>
    <ligand>
        <name>FAD</name>
        <dbReference type="ChEBI" id="CHEBI:57692"/>
    </ligand>
</feature>
<dbReference type="GO" id="GO:0003904">
    <property type="term" value="F:deoxyribodipyrimidine photo-lyase activity"/>
    <property type="evidence" value="ECO:0007669"/>
    <property type="project" value="UniProtKB-EC"/>
</dbReference>
<dbReference type="InterPro" id="IPR036155">
    <property type="entry name" value="Crypto/Photolyase_N_sf"/>
</dbReference>
<dbReference type="GO" id="GO:0009416">
    <property type="term" value="P:response to light stimulus"/>
    <property type="evidence" value="ECO:0007669"/>
    <property type="project" value="TreeGrafter"/>
</dbReference>
<name>W7DRD5_9PROT</name>
<dbReference type="GO" id="GO:0000719">
    <property type="term" value="P:photoreactive repair"/>
    <property type="evidence" value="ECO:0007669"/>
    <property type="project" value="UniProtKB-ARBA"/>
</dbReference>
<dbReference type="Pfam" id="PF03441">
    <property type="entry name" value="FAD_binding_7"/>
    <property type="match status" value="1"/>
</dbReference>
<evidence type="ECO:0000256" key="5">
    <source>
        <dbReference type="ARBA" id="ARBA00022827"/>
    </source>
</evidence>